<name>A0ABP3AJK4_MYCUL</name>
<keyword evidence="2" id="KW-1185">Reference proteome</keyword>
<organism evidence="1 2">
    <name type="scientific">Mycobacterium ulcerans str. Harvey</name>
    <dbReference type="NCBI Taxonomy" id="1299332"/>
    <lineage>
        <taxon>Bacteria</taxon>
        <taxon>Bacillati</taxon>
        <taxon>Actinomycetota</taxon>
        <taxon>Actinomycetes</taxon>
        <taxon>Mycobacteriales</taxon>
        <taxon>Mycobacteriaceae</taxon>
        <taxon>Mycobacterium</taxon>
        <taxon>Mycobacterium ulcerans group</taxon>
    </lineage>
</organism>
<reference evidence="1 2" key="1">
    <citation type="submission" date="2014-01" db="EMBL/GenBank/DDBJ databases">
        <authorList>
            <person name="Dobos K."/>
            <person name="Lenaerts A."/>
            <person name="Ordway D."/>
            <person name="DeGroote M.A."/>
            <person name="Parker T."/>
            <person name="Sizemore C."/>
            <person name="Tallon L.J."/>
            <person name="Sadzewicz L.K."/>
            <person name="Sengamalay N."/>
            <person name="Fraser C.M."/>
            <person name="Hine E."/>
            <person name="Shefchek K.A."/>
            <person name="Das S.P."/>
            <person name="Tettelin H."/>
        </authorList>
    </citation>
    <scope>NUCLEOTIDE SEQUENCE [LARGE SCALE GENOMIC DNA]</scope>
    <source>
        <strain evidence="1 2">Harvey</strain>
    </source>
</reference>
<gene>
    <name evidence="1" type="ORF">I551_3522</name>
</gene>
<proteinExistence type="predicted"/>
<accession>A0ABP3AJK4</accession>
<evidence type="ECO:0000313" key="2">
    <source>
        <dbReference type="Proteomes" id="UP000020681"/>
    </source>
</evidence>
<evidence type="ECO:0000313" key="1">
    <source>
        <dbReference type="EMBL" id="EUA90000.1"/>
    </source>
</evidence>
<sequence length="43" mass="4946">MVLRDVELEVAMAAGVTMFVPAFLRYDLRKASDEWKIAVLRAY</sequence>
<comment type="caution">
    <text evidence="1">The sequence shown here is derived from an EMBL/GenBank/DDBJ whole genome shotgun (WGS) entry which is preliminary data.</text>
</comment>
<dbReference type="Proteomes" id="UP000020681">
    <property type="component" value="Unassembled WGS sequence"/>
</dbReference>
<dbReference type="EMBL" id="JAOL01000113">
    <property type="protein sequence ID" value="EUA90000.1"/>
    <property type="molecule type" value="Genomic_DNA"/>
</dbReference>
<protein>
    <submittedName>
        <fullName evidence="1">Uncharacterized protein</fullName>
    </submittedName>
</protein>